<dbReference type="InterPro" id="IPR015943">
    <property type="entry name" value="WD40/YVTN_repeat-like_dom_sf"/>
</dbReference>
<comment type="caution">
    <text evidence="1">The sequence shown here is derived from an EMBL/GenBank/DDBJ whole genome shotgun (WGS) entry which is preliminary data.</text>
</comment>
<evidence type="ECO:0000313" key="1">
    <source>
        <dbReference type="EMBL" id="KAG8232112.1"/>
    </source>
</evidence>
<reference evidence="1" key="2">
    <citation type="submission" date="2017-10" db="EMBL/GenBank/DDBJ databases">
        <title>Ladona fulva Genome sequencing and assembly.</title>
        <authorList>
            <person name="Murali S."/>
            <person name="Richards S."/>
            <person name="Bandaranaike D."/>
            <person name="Bellair M."/>
            <person name="Blankenburg K."/>
            <person name="Chao H."/>
            <person name="Dinh H."/>
            <person name="Doddapaneni H."/>
            <person name="Dugan-Rocha S."/>
            <person name="Elkadiri S."/>
            <person name="Gnanaolivu R."/>
            <person name="Hernandez B."/>
            <person name="Skinner E."/>
            <person name="Javaid M."/>
            <person name="Lee S."/>
            <person name="Li M."/>
            <person name="Ming W."/>
            <person name="Munidasa M."/>
            <person name="Muniz J."/>
            <person name="Nguyen L."/>
            <person name="Hughes D."/>
            <person name="Osuji N."/>
            <person name="Pu L.-L."/>
            <person name="Puazo M."/>
            <person name="Qu C."/>
            <person name="Quiroz J."/>
            <person name="Raj R."/>
            <person name="Weissenberger G."/>
            <person name="Xin Y."/>
            <person name="Zou X."/>
            <person name="Han Y."/>
            <person name="Worley K."/>
            <person name="Muzny D."/>
            <person name="Gibbs R."/>
        </authorList>
    </citation>
    <scope>NUCLEOTIDE SEQUENCE</scope>
    <source>
        <strain evidence="1">Sampled in the wild</strain>
    </source>
</reference>
<organism evidence="1 2">
    <name type="scientific">Ladona fulva</name>
    <name type="common">Scarce chaser dragonfly</name>
    <name type="synonym">Libellula fulva</name>
    <dbReference type="NCBI Taxonomy" id="123851"/>
    <lineage>
        <taxon>Eukaryota</taxon>
        <taxon>Metazoa</taxon>
        <taxon>Ecdysozoa</taxon>
        <taxon>Arthropoda</taxon>
        <taxon>Hexapoda</taxon>
        <taxon>Insecta</taxon>
        <taxon>Pterygota</taxon>
        <taxon>Palaeoptera</taxon>
        <taxon>Odonata</taxon>
        <taxon>Epiprocta</taxon>
        <taxon>Anisoptera</taxon>
        <taxon>Libelluloidea</taxon>
        <taxon>Libellulidae</taxon>
        <taxon>Ladona</taxon>
    </lineage>
</organism>
<evidence type="ECO:0000313" key="2">
    <source>
        <dbReference type="Proteomes" id="UP000792457"/>
    </source>
</evidence>
<dbReference type="OrthoDB" id="2095648at2759"/>
<dbReference type="InterPro" id="IPR036322">
    <property type="entry name" value="WD40_repeat_dom_sf"/>
</dbReference>
<dbReference type="SUPFAM" id="SSF50978">
    <property type="entry name" value="WD40 repeat-like"/>
    <property type="match status" value="1"/>
</dbReference>
<keyword evidence="2" id="KW-1185">Reference proteome</keyword>
<name>A0A8K0KBV5_LADFU</name>
<dbReference type="Proteomes" id="UP000792457">
    <property type="component" value="Unassembled WGS sequence"/>
</dbReference>
<gene>
    <name evidence="1" type="ORF">J437_LFUL011655</name>
</gene>
<reference evidence="1" key="1">
    <citation type="submission" date="2013-04" db="EMBL/GenBank/DDBJ databases">
        <authorList>
            <person name="Qu J."/>
            <person name="Murali S.C."/>
            <person name="Bandaranaike D."/>
            <person name="Bellair M."/>
            <person name="Blankenburg K."/>
            <person name="Chao H."/>
            <person name="Dinh H."/>
            <person name="Doddapaneni H."/>
            <person name="Downs B."/>
            <person name="Dugan-Rocha S."/>
            <person name="Elkadiri S."/>
            <person name="Gnanaolivu R.D."/>
            <person name="Hernandez B."/>
            <person name="Javaid M."/>
            <person name="Jayaseelan J.C."/>
            <person name="Lee S."/>
            <person name="Li M."/>
            <person name="Ming W."/>
            <person name="Munidasa M."/>
            <person name="Muniz J."/>
            <person name="Nguyen L."/>
            <person name="Ongeri F."/>
            <person name="Osuji N."/>
            <person name="Pu L.-L."/>
            <person name="Puazo M."/>
            <person name="Qu C."/>
            <person name="Quiroz J."/>
            <person name="Raj R."/>
            <person name="Weissenberger G."/>
            <person name="Xin Y."/>
            <person name="Zou X."/>
            <person name="Han Y."/>
            <person name="Richards S."/>
            <person name="Worley K."/>
            <person name="Muzny D."/>
            <person name="Gibbs R."/>
        </authorList>
    </citation>
    <scope>NUCLEOTIDE SEQUENCE</scope>
    <source>
        <strain evidence="1">Sampled in the wild</strain>
    </source>
</reference>
<dbReference type="Gene3D" id="2.130.10.10">
    <property type="entry name" value="YVTN repeat-like/Quinoprotein amine dehydrogenase"/>
    <property type="match status" value="1"/>
</dbReference>
<dbReference type="EMBL" id="KZ308594">
    <property type="protein sequence ID" value="KAG8232112.1"/>
    <property type="molecule type" value="Genomic_DNA"/>
</dbReference>
<protein>
    <submittedName>
        <fullName evidence="1">Uncharacterized protein</fullName>
    </submittedName>
</protein>
<proteinExistence type="predicted"/>
<accession>A0A8K0KBV5</accession>
<sequence length="324" mass="36931">MNGDPYVISKHRTRVTCLEVISVLDERKEASNGEQLHYVISTSHDGRVKVSYLIKEGMSPKVFDLCQHNCSTVCIRVQQSYFAILDSNGTITVWMVDPPKEKGIMPTVHLVANYPHRAGSTVVSLDIWGGMVTAMTKYGTILNADFYESKDVLTIVHSPQDHTVHVTVVGKNIYYLTQVNYHNEIGIAKCYTWRNQFFLWITDAKKILISLDGQSYFEYDTNEVLKSYPKSALIYGNILLLGMESGSLYMYYFDNPHELLNLDLNMYHWYHPIASSSILAMEICEESSGPMLAVLCKSNIYFIEWTVTFDDIVGKEFPLNPLFV</sequence>
<dbReference type="AlphaFoldDB" id="A0A8K0KBV5"/>